<evidence type="ECO:0000313" key="3">
    <source>
        <dbReference type="Proteomes" id="UP000824140"/>
    </source>
</evidence>
<organism evidence="2 3">
    <name type="scientific">Candidatus Alectryocaccomicrobium excrementavium</name>
    <dbReference type="NCBI Taxonomy" id="2840668"/>
    <lineage>
        <taxon>Bacteria</taxon>
        <taxon>Bacillati</taxon>
        <taxon>Bacillota</taxon>
        <taxon>Clostridia</taxon>
        <taxon>Candidatus Alectryocaccomicrobium</taxon>
    </lineage>
</organism>
<feature type="region of interest" description="Disordered" evidence="1">
    <location>
        <begin position="22"/>
        <end position="45"/>
    </location>
</feature>
<evidence type="ECO:0000256" key="1">
    <source>
        <dbReference type="SAM" id="MobiDB-lite"/>
    </source>
</evidence>
<accession>A0A9D1G0V3</accession>
<reference evidence="2" key="2">
    <citation type="journal article" date="2021" name="PeerJ">
        <title>Extensive microbial diversity within the chicken gut microbiome revealed by metagenomics and culture.</title>
        <authorList>
            <person name="Gilroy R."/>
            <person name="Ravi A."/>
            <person name="Getino M."/>
            <person name="Pursley I."/>
            <person name="Horton D.L."/>
            <person name="Alikhan N.F."/>
            <person name="Baker D."/>
            <person name="Gharbi K."/>
            <person name="Hall N."/>
            <person name="Watson M."/>
            <person name="Adriaenssens E.M."/>
            <person name="Foster-Nyarko E."/>
            <person name="Jarju S."/>
            <person name="Secka A."/>
            <person name="Antonio M."/>
            <person name="Oren A."/>
            <person name="Chaudhuri R.R."/>
            <person name="La Ragione R."/>
            <person name="Hildebrand F."/>
            <person name="Pallen M.J."/>
        </authorList>
    </citation>
    <scope>NUCLEOTIDE SEQUENCE</scope>
    <source>
        <strain evidence="2">13766</strain>
    </source>
</reference>
<evidence type="ECO:0000313" key="2">
    <source>
        <dbReference type="EMBL" id="HIS92405.1"/>
    </source>
</evidence>
<protein>
    <submittedName>
        <fullName evidence="2">Uncharacterized protein</fullName>
    </submittedName>
</protein>
<dbReference type="AlphaFoldDB" id="A0A9D1G0V3"/>
<dbReference type="Proteomes" id="UP000824140">
    <property type="component" value="Unassembled WGS sequence"/>
</dbReference>
<gene>
    <name evidence="2" type="ORF">IAA84_05240</name>
</gene>
<comment type="caution">
    <text evidence="2">The sequence shown here is derived from an EMBL/GenBank/DDBJ whole genome shotgun (WGS) entry which is preliminary data.</text>
</comment>
<dbReference type="EMBL" id="DVJN01000103">
    <property type="protein sequence ID" value="HIS92405.1"/>
    <property type="molecule type" value="Genomic_DNA"/>
</dbReference>
<name>A0A9D1G0V3_9FIRM</name>
<sequence length="45" mass="4963">CLDELRRRKVRQATSLDALLDAGWAPSGGESPEGHAMQQDRRRGA</sequence>
<feature type="non-terminal residue" evidence="2">
    <location>
        <position position="1"/>
    </location>
</feature>
<proteinExistence type="predicted"/>
<reference evidence="2" key="1">
    <citation type="submission" date="2020-10" db="EMBL/GenBank/DDBJ databases">
        <authorList>
            <person name="Gilroy R."/>
        </authorList>
    </citation>
    <scope>NUCLEOTIDE SEQUENCE</scope>
    <source>
        <strain evidence="2">13766</strain>
    </source>
</reference>